<comment type="similarity">
    <text evidence="1">Belongs to the ATP-dependent AMP-binding enzyme family.</text>
</comment>
<dbReference type="AlphaFoldDB" id="A0A6J6VWI6"/>
<feature type="domain" description="AMP-binding enzyme C-terminal" evidence="4">
    <location>
        <begin position="284"/>
        <end position="358"/>
    </location>
</feature>
<name>A0A6J6VWI6_9ZZZZ</name>
<dbReference type="Gene3D" id="3.30.300.30">
    <property type="match status" value="1"/>
</dbReference>
<evidence type="ECO:0000259" key="3">
    <source>
        <dbReference type="Pfam" id="PF00501"/>
    </source>
</evidence>
<protein>
    <submittedName>
        <fullName evidence="5">Unannotated protein</fullName>
    </submittedName>
</protein>
<reference evidence="5" key="1">
    <citation type="submission" date="2020-05" db="EMBL/GenBank/DDBJ databases">
        <authorList>
            <person name="Chiriac C."/>
            <person name="Salcher M."/>
            <person name="Ghai R."/>
            <person name="Kavagutti S V."/>
        </authorList>
    </citation>
    <scope>NUCLEOTIDE SEQUENCE</scope>
</reference>
<dbReference type="InterPro" id="IPR000873">
    <property type="entry name" value="AMP-dep_synth/lig_dom"/>
</dbReference>
<gene>
    <name evidence="5" type="ORF">UFOPK2958_00162</name>
</gene>
<dbReference type="PANTHER" id="PTHR43201">
    <property type="entry name" value="ACYL-COA SYNTHETASE"/>
    <property type="match status" value="1"/>
</dbReference>
<evidence type="ECO:0000256" key="2">
    <source>
        <dbReference type="ARBA" id="ARBA00022598"/>
    </source>
</evidence>
<evidence type="ECO:0000259" key="4">
    <source>
        <dbReference type="Pfam" id="PF13193"/>
    </source>
</evidence>
<keyword evidence="2" id="KW-0436">Ligase</keyword>
<dbReference type="Pfam" id="PF13193">
    <property type="entry name" value="AMP-binding_C"/>
    <property type="match status" value="1"/>
</dbReference>
<organism evidence="5">
    <name type="scientific">freshwater metagenome</name>
    <dbReference type="NCBI Taxonomy" id="449393"/>
    <lineage>
        <taxon>unclassified sequences</taxon>
        <taxon>metagenomes</taxon>
        <taxon>ecological metagenomes</taxon>
    </lineage>
</organism>
<feature type="domain" description="AMP-dependent synthetase/ligase" evidence="3">
    <location>
        <begin position="74"/>
        <end position="232"/>
    </location>
</feature>
<dbReference type="PANTHER" id="PTHR43201:SF5">
    <property type="entry name" value="MEDIUM-CHAIN ACYL-COA LIGASE ACSF2, MITOCHONDRIAL"/>
    <property type="match status" value="1"/>
</dbReference>
<dbReference type="EMBL" id="CAFAAB010000009">
    <property type="protein sequence ID" value="CAB4775425.1"/>
    <property type="molecule type" value="Genomic_DNA"/>
</dbReference>
<dbReference type="GO" id="GO:0006631">
    <property type="term" value="P:fatty acid metabolic process"/>
    <property type="evidence" value="ECO:0007669"/>
    <property type="project" value="TreeGrafter"/>
</dbReference>
<dbReference type="InterPro" id="IPR025110">
    <property type="entry name" value="AMP-bd_C"/>
</dbReference>
<accession>A0A6J6VWI6</accession>
<proteinExistence type="inferred from homology"/>
<evidence type="ECO:0000256" key="1">
    <source>
        <dbReference type="ARBA" id="ARBA00006432"/>
    </source>
</evidence>
<dbReference type="Pfam" id="PF00501">
    <property type="entry name" value="AMP-binding"/>
    <property type="match status" value="1"/>
</dbReference>
<dbReference type="GO" id="GO:0031956">
    <property type="term" value="F:medium-chain fatty acid-CoA ligase activity"/>
    <property type="evidence" value="ECO:0007669"/>
    <property type="project" value="TreeGrafter"/>
</dbReference>
<sequence length="364" mass="38978">MANLVALEMPIGESLVDFIKTCADSHEAFTILDPSLSGPRRSELLDILRPTHLIDATGRRQTLDGDPVEDGDGAVILTSGSAGRPKAAVLTWDALQASAALTTQALARDGEQRWLAVIPPTHIGGLAVLLRSVLANASLLFDTSIESGPALGATHVSVVRTQLVRNVTSNYQCVLLGGGPPPPTIPRNVTITWGMTETGSGVLYDRQPLNGVELTVVDGELLIKSPTLFRAYRDRPRPEASAHGSDGWFPTGDGATLIDGHLQIQGRLAYVINSGGEKIWPEDLEELFRDIEGLTDLAVVGRDDAEWGQRVTVVAVSDREEGNLLADCRALARERFGPWAQPKTIELVAAIPRTSNGKIARGLL</sequence>
<dbReference type="SUPFAM" id="SSF56801">
    <property type="entry name" value="Acetyl-CoA synthetase-like"/>
    <property type="match status" value="1"/>
</dbReference>
<dbReference type="Gene3D" id="3.40.50.12780">
    <property type="entry name" value="N-terminal domain of ligase-like"/>
    <property type="match status" value="1"/>
</dbReference>
<dbReference type="InterPro" id="IPR045851">
    <property type="entry name" value="AMP-bd_C_sf"/>
</dbReference>
<evidence type="ECO:0000313" key="5">
    <source>
        <dbReference type="EMBL" id="CAB4775425.1"/>
    </source>
</evidence>
<dbReference type="InterPro" id="IPR042099">
    <property type="entry name" value="ANL_N_sf"/>
</dbReference>